<organism evidence="2 3">
    <name type="scientific">Allosaccharopolyspora coralli</name>
    <dbReference type="NCBI Taxonomy" id="2665642"/>
    <lineage>
        <taxon>Bacteria</taxon>
        <taxon>Bacillati</taxon>
        <taxon>Actinomycetota</taxon>
        <taxon>Actinomycetes</taxon>
        <taxon>Pseudonocardiales</taxon>
        <taxon>Pseudonocardiaceae</taxon>
        <taxon>Allosaccharopolyspora</taxon>
    </lineage>
</organism>
<proteinExistence type="predicted"/>
<protein>
    <recommendedName>
        <fullName evidence="1">DUF6292 domain-containing protein</fullName>
    </recommendedName>
</protein>
<evidence type="ECO:0000313" key="2">
    <source>
        <dbReference type="EMBL" id="QGK70688.1"/>
    </source>
</evidence>
<dbReference type="Proteomes" id="UP000371041">
    <property type="component" value="Chromosome"/>
</dbReference>
<dbReference type="AlphaFoldDB" id="A0A5Q3Q806"/>
<evidence type="ECO:0000259" key="1">
    <source>
        <dbReference type="Pfam" id="PF19809"/>
    </source>
</evidence>
<feature type="domain" description="DUF6292" evidence="1">
    <location>
        <begin position="28"/>
        <end position="102"/>
    </location>
</feature>
<evidence type="ECO:0000313" key="3">
    <source>
        <dbReference type="Proteomes" id="UP000371041"/>
    </source>
</evidence>
<dbReference type="KEGG" id="sace:GIY23_15240"/>
<dbReference type="Pfam" id="PF19809">
    <property type="entry name" value="DUF6292"/>
    <property type="match status" value="1"/>
</dbReference>
<accession>A0A5Q3Q806</accession>
<keyword evidence="3" id="KW-1185">Reference proteome</keyword>
<gene>
    <name evidence="2" type="ORF">GIY23_15240</name>
</gene>
<dbReference type="EMBL" id="CP045929">
    <property type="protein sequence ID" value="QGK70688.1"/>
    <property type="molecule type" value="Genomic_DNA"/>
</dbReference>
<name>A0A5Q3Q806_9PSEU</name>
<sequence length="144" mass="15816">MNRDPTSVAARALQHYADVSCRTISSGIRTIDCDVTETPATVLVVLGTEEPTFPELDWVLTWDEVNGWASRIRTSEAGETVCLSYLGGRILPAPADVGRYVHDIAHGQHPGQLLPPVFRAPDAPDELEHELSIGAWDKRFTPPE</sequence>
<reference evidence="3" key="1">
    <citation type="submission" date="2019-11" db="EMBL/GenBank/DDBJ databases">
        <title>The complete genome sequence of Saccharopolyspora sp. E2A.</title>
        <authorList>
            <person name="Zhang G."/>
        </authorList>
    </citation>
    <scope>NUCLEOTIDE SEQUENCE [LARGE SCALE GENOMIC DNA]</scope>
    <source>
        <strain evidence="3">E2A</strain>
    </source>
</reference>
<dbReference type="InterPro" id="IPR046259">
    <property type="entry name" value="DUF6292"/>
</dbReference>
<dbReference type="RefSeq" id="WP_154077270.1">
    <property type="nucleotide sequence ID" value="NZ_CP045929.1"/>
</dbReference>